<dbReference type="SUPFAM" id="SSF55874">
    <property type="entry name" value="ATPase domain of HSP90 chaperone/DNA topoisomerase II/histidine kinase"/>
    <property type="match status" value="1"/>
</dbReference>
<dbReference type="KEGG" id="lhi:JP39_11495"/>
<dbReference type="InterPro" id="IPR036890">
    <property type="entry name" value="HATPase_C_sf"/>
</dbReference>
<dbReference type="STRING" id="1074467.JP39_11495"/>
<feature type="transmembrane region" description="Helical" evidence="1">
    <location>
        <begin position="12"/>
        <end position="30"/>
    </location>
</feature>
<feature type="transmembrane region" description="Helical" evidence="1">
    <location>
        <begin position="151"/>
        <end position="170"/>
    </location>
</feature>
<dbReference type="PANTHER" id="PTHR40448">
    <property type="entry name" value="TWO-COMPONENT SENSOR HISTIDINE KINASE"/>
    <property type="match status" value="1"/>
</dbReference>
<evidence type="ECO:0000313" key="3">
    <source>
        <dbReference type="Proteomes" id="UP000061546"/>
    </source>
</evidence>
<proteinExistence type="predicted"/>
<keyword evidence="1" id="KW-0472">Membrane</keyword>
<keyword evidence="1" id="KW-0812">Transmembrane</keyword>
<name>A0A0K2LF80_9LACO</name>
<dbReference type="RefSeq" id="WP_041500932.1">
    <property type="nucleotide sequence ID" value="NZ_BJDV01000003.1"/>
</dbReference>
<keyword evidence="3" id="KW-1185">Reference proteome</keyword>
<protein>
    <submittedName>
        <fullName evidence="2">Uncharacterized protein</fullName>
    </submittedName>
</protein>
<evidence type="ECO:0000313" key="2">
    <source>
        <dbReference type="EMBL" id="ALB29930.1"/>
    </source>
</evidence>
<dbReference type="PANTHER" id="PTHR40448:SF1">
    <property type="entry name" value="TWO-COMPONENT SENSOR HISTIDINE KINASE"/>
    <property type="match status" value="1"/>
</dbReference>
<accession>A0A0K2LF80</accession>
<dbReference type="GO" id="GO:0042802">
    <property type="term" value="F:identical protein binding"/>
    <property type="evidence" value="ECO:0007669"/>
    <property type="project" value="TreeGrafter"/>
</dbReference>
<feature type="transmembrane region" description="Helical" evidence="1">
    <location>
        <begin position="84"/>
        <end position="107"/>
    </location>
</feature>
<dbReference type="OrthoDB" id="2235311at2"/>
<dbReference type="Gene3D" id="3.30.565.10">
    <property type="entry name" value="Histidine kinase-like ATPase, C-terminal domain"/>
    <property type="match status" value="1"/>
</dbReference>
<gene>
    <name evidence="2" type="ORF">JP39_11495</name>
</gene>
<feature type="transmembrane region" description="Helical" evidence="1">
    <location>
        <begin position="176"/>
        <end position="201"/>
    </location>
</feature>
<organism evidence="2 3">
    <name type="scientific">Companilactobacillus heilongjiangensis</name>
    <dbReference type="NCBI Taxonomy" id="1074467"/>
    <lineage>
        <taxon>Bacteria</taxon>
        <taxon>Bacillati</taxon>
        <taxon>Bacillota</taxon>
        <taxon>Bacilli</taxon>
        <taxon>Lactobacillales</taxon>
        <taxon>Lactobacillaceae</taxon>
        <taxon>Companilactobacillus</taxon>
    </lineage>
</organism>
<dbReference type="AlphaFoldDB" id="A0A0K2LF80"/>
<keyword evidence="1" id="KW-1133">Transmembrane helix</keyword>
<feature type="transmembrane region" description="Helical" evidence="1">
    <location>
        <begin position="42"/>
        <end position="72"/>
    </location>
</feature>
<reference evidence="2 3" key="1">
    <citation type="submission" date="2015-08" db="EMBL/GenBank/DDBJ databases">
        <title>Genomic sequence of Lactobacillus heilongjiangensis DSM 28069, isolated from Chinese traditional pickle.</title>
        <authorList>
            <person name="Jiang X."/>
            <person name="Zheng B."/>
            <person name="Cheng H."/>
        </authorList>
    </citation>
    <scope>NUCLEOTIDE SEQUENCE [LARGE SCALE GENOMIC DNA]</scope>
    <source>
        <strain evidence="2 3">DSM 28069</strain>
    </source>
</reference>
<feature type="transmembrane region" description="Helical" evidence="1">
    <location>
        <begin position="119"/>
        <end position="139"/>
    </location>
</feature>
<dbReference type="Proteomes" id="UP000061546">
    <property type="component" value="Chromosome"/>
</dbReference>
<dbReference type="EMBL" id="CP012559">
    <property type="protein sequence ID" value="ALB29930.1"/>
    <property type="molecule type" value="Genomic_DNA"/>
</dbReference>
<sequence length="426" mass="51078">MTLFITGPHLMRICFTWAIFYYMFSLIYHSKFSIQRKTLSYWALWLISITLNIFLSGYANLLIAIIIYFVLWSDKKIDYYLINIILLSFLVKFLAIIIPSPILMHFFPSPDVVSYGFNLIINLIEFIFSITFVYFYNYFKLNDFFQSRENPMTSIVLGYVYIIFFMFLKLTQHFKAYAGLITGMFIFILIQCIFIILIFSFTRRRQRKVYRDRFSEEQVKNLKLYTDQLEHDQLKLRHFKHDYKNLLFSLKSVAEQQNYELMNQALDNLENYSDDYLNNLSMDLYQDLNNVKNPYLKSLLISKLNTINQKNIVCFFNCTDELNNLPINIFDLIRLLDRAIDNAIHFTERQEHGKIQLAITQENNQLAFLINNTLANLPTTEREQDYLELLHIKELKKKYSNIFIQHSKNAKWFRFHITLITKEDKK</sequence>
<evidence type="ECO:0000256" key="1">
    <source>
        <dbReference type="SAM" id="Phobius"/>
    </source>
</evidence>